<dbReference type="EMBL" id="CAWUPB010001197">
    <property type="protein sequence ID" value="CAK7357056.1"/>
    <property type="molecule type" value="Genomic_DNA"/>
</dbReference>
<comment type="caution">
    <text evidence="1">The sequence shown here is derived from an EMBL/GenBank/DDBJ whole genome shotgun (WGS) entry which is preliminary data.</text>
</comment>
<dbReference type="AlphaFoldDB" id="A0AAV1STI8"/>
<sequence>MSTFPKSTQTPSLSYDVNDEVMEWLSRSSVDYARSSEVIPNLHEYFPMEGVSCVLPKPTSGNAWLDLVKPWEPELVATERFTRLFVDGVPLHAWDVEFFKFISASFGKFITMDHSAFKKLEFDVGRILLNTSLRDFMTNDPDNVIFDGNEDDENLDLNMNAHNSTTHIHSSNSPVANCASPDVAIPQISPGRATDGCSIDQRDDFQVSTFGI</sequence>
<name>A0AAV1STI8_9ROSI</name>
<gene>
    <name evidence="1" type="ORF">DCAF_LOCUS27339</name>
</gene>
<organism evidence="1 2">
    <name type="scientific">Dovyalis caffra</name>
    <dbReference type="NCBI Taxonomy" id="77055"/>
    <lineage>
        <taxon>Eukaryota</taxon>
        <taxon>Viridiplantae</taxon>
        <taxon>Streptophyta</taxon>
        <taxon>Embryophyta</taxon>
        <taxon>Tracheophyta</taxon>
        <taxon>Spermatophyta</taxon>
        <taxon>Magnoliopsida</taxon>
        <taxon>eudicotyledons</taxon>
        <taxon>Gunneridae</taxon>
        <taxon>Pentapetalae</taxon>
        <taxon>rosids</taxon>
        <taxon>fabids</taxon>
        <taxon>Malpighiales</taxon>
        <taxon>Salicaceae</taxon>
        <taxon>Flacourtieae</taxon>
        <taxon>Dovyalis</taxon>
    </lineage>
</organism>
<dbReference type="Proteomes" id="UP001314170">
    <property type="component" value="Unassembled WGS sequence"/>
</dbReference>
<evidence type="ECO:0000313" key="2">
    <source>
        <dbReference type="Proteomes" id="UP001314170"/>
    </source>
</evidence>
<protein>
    <submittedName>
        <fullName evidence="1">Uncharacterized protein</fullName>
    </submittedName>
</protein>
<accession>A0AAV1STI8</accession>
<keyword evidence="2" id="KW-1185">Reference proteome</keyword>
<reference evidence="1 2" key="1">
    <citation type="submission" date="2024-01" db="EMBL/GenBank/DDBJ databases">
        <authorList>
            <person name="Waweru B."/>
        </authorList>
    </citation>
    <scope>NUCLEOTIDE SEQUENCE [LARGE SCALE GENOMIC DNA]</scope>
</reference>
<evidence type="ECO:0000313" key="1">
    <source>
        <dbReference type="EMBL" id="CAK7357056.1"/>
    </source>
</evidence>
<proteinExistence type="predicted"/>